<dbReference type="InterPro" id="IPR033856">
    <property type="entry name" value="Trp_halogen"/>
</dbReference>
<dbReference type="Proteomes" id="UP000253410">
    <property type="component" value="Unassembled WGS sequence"/>
</dbReference>
<keyword evidence="2" id="KW-0285">Flavoprotein</keyword>
<keyword evidence="2" id="KW-0274">FAD</keyword>
<dbReference type="InterPro" id="IPR006905">
    <property type="entry name" value="Flavin_halogenase"/>
</dbReference>
<feature type="binding site" evidence="2">
    <location>
        <position position="365"/>
    </location>
    <ligand>
        <name>L-tryptophan</name>
        <dbReference type="ChEBI" id="CHEBI:57912"/>
    </ligand>
</feature>
<feature type="binding site" evidence="2">
    <location>
        <position position="205"/>
    </location>
    <ligand>
        <name>FAD</name>
        <dbReference type="ChEBI" id="CHEBI:57692"/>
    </ligand>
</feature>
<comment type="caution">
    <text evidence="3">The sequence shown here is derived from an EMBL/GenBank/DDBJ whole genome shotgun (WGS) entry which is preliminary data.</text>
</comment>
<dbReference type="AlphaFoldDB" id="A0A365XXE1"/>
<dbReference type="PIRSF" id="PIRSF011396">
    <property type="entry name" value="Trp_halogenase"/>
    <property type="match status" value="1"/>
</dbReference>
<evidence type="ECO:0000313" key="4">
    <source>
        <dbReference type="Proteomes" id="UP000253410"/>
    </source>
</evidence>
<feature type="active site" evidence="1">
    <location>
        <position position="79"/>
    </location>
</feature>
<accession>A0A365XXE1</accession>
<dbReference type="Gene3D" id="3.50.50.60">
    <property type="entry name" value="FAD/NAD(P)-binding domain"/>
    <property type="match status" value="1"/>
</dbReference>
<dbReference type="EMBL" id="QFFJ01000002">
    <property type="protein sequence ID" value="RBL91007.1"/>
    <property type="molecule type" value="Genomic_DNA"/>
</dbReference>
<organism evidence="3 4">
    <name type="scientific">Chitinophaga flava</name>
    <dbReference type="NCBI Taxonomy" id="2259036"/>
    <lineage>
        <taxon>Bacteria</taxon>
        <taxon>Pseudomonadati</taxon>
        <taxon>Bacteroidota</taxon>
        <taxon>Chitinophagia</taxon>
        <taxon>Chitinophagales</taxon>
        <taxon>Chitinophagaceae</taxon>
        <taxon>Chitinophaga</taxon>
    </lineage>
</organism>
<reference evidence="3 4" key="1">
    <citation type="submission" date="2018-05" db="EMBL/GenBank/DDBJ databases">
        <title>Chitinophaga sp. K3CV102501T nov., isolated from isolated from a monsoon evergreen broad-leaved forest soil.</title>
        <authorList>
            <person name="Lv Y."/>
        </authorList>
    </citation>
    <scope>NUCLEOTIDE SEQUENCE [LARGE SCALE GENOMIC DNA]</scope>
    <source>
        <strain evidence="3 4">GDMCC 1.1325</strain>
    </source>
</reference>
<evidence type="ECO:0000313" key="3">
    <source>
        <dbReference type="EMBL" id="RBL91007.1"/>
    </source>
</evidence>
<feature type="binding site" evidence="2">
    <location>
        <position position="369"/>
    </location>
    <ligand>
        <name>FAD</name>
        <dbReference type="ChEBI" id="CHEBI:57692"/>
    </ligand>
</feature>
<keyword evidence="2" id="KW-0547">Nucleotide-binding</keyword>
<dbReference type="SUPFAM" id="SSF51905">
    <property type="entry name" value="FAD/NAD(P)-binding domain"/>
    <property type="match status" value="1"/>
</dbReference>
<feature type="binding site" evidence="2">
    <location>
        <position position="79"/>
    </location>
    <ligand>
        <name>7-chloro-L-tryptophan</name>
        <dbReference type="ChEBI" id="CHEBI:58713"/>
    </ligand>
</feature>
<dbReference type="PANTHER" id="PTHR43747">
    <property type="entry name" value="FAD-BINDING PROTEIN"/>
    <property type="match status" value="1"/>
</dbReference>
<gene>
    <name evidence="3" type="ORF">DF182_28220</name>
</gene>
<feature type="binding site" evidence="2">
    <location>
        <position position="356"/>
    </location>
    <ligand>
        <name>FAD</name>
        <dbReference type="ChEBI" id="CHEBI:57692"/>
    </ligand>
</feature>
<evidence type="ECO:0000256" key="1">
    <source>
        <dbReference type="PIRSR" id="PIRSR011396-1"/>
    </source>
</evidence>
<dbReference type="GO" id="GO:0004497">
    <property type="term" value="F:monooxygenase activity"/>
    <property type="evidence" value="ECO:0007669"/>
    <property type="project" value="InterPro"/>
</dbReference>
<evidence type="ECO:0000256" key="2">
    <source>
        <dbReference type="PIRSR" id="PIRSR011396-2"/>
    </source>
</evidence>
<dbReference type="Pfam" id="PF04820">
    <property type="entry name" value="Trp_halogenase"/>
    <property type="match status" value="1"/>
</dbReference>
<protein>
    <submittedName>
        <fullName evidence="3">Tryptophan halogenase</fullName>
    </submittedName>
</protein>
<dbReference type="PANTHER" id="PTHR43747:SF4">
    <property type="entry name" value="FLAVIN-DEPENDENT TRYPTOPHAN HALOGENASE"/>
    <property type="match status" value="1"/>
</dbReference>
<name>A0A365XXE1_9BACT</name>
<dbReference type="InterPro" id="IPR036188">
    <property type="entry name" value="FAD/NAD-bd_sf"/>
</dbReference>
<sequence>MNNNSINNIVIVGGGTSGWMTAAYLNEVFGESIKITVVESPIIGTIGVGEATFSTIKLFFDFLKLDERDWMPHCSGSYKLAIKFVDWNAERKDFYHPFQRHEIADGFHIGEWWMKHQGDLDAYDRACFTTAALCDNKRSPRYFDGTVYDRKVENYFKNNVAFQKNKLSDLRIQFPYGYHFNANQLAVFLRDMATKKGVVHIGDDVTEVKQKEDGSILSVITKENGEIEGDLFIDCTGFKGLLINKTLKEPFIPFAESLLCDSAVAIQVPRDIVRDGMNPYTTATALKSGWVWNIPLYGRDGTGYVYSSAFISSEAAEKEFREHLGPAADNCSALHIKMRIGRNRNAWVKNCVAIGLSNAFVEPLESTGIFFIQHGIEELVSAFPDKSFNPALMKQYNQAVGDCVDGVRDFLVLHYFASSRYDTPFWKATKHDLKLPGDLEERIKQWKSQLPNSRNINQKYHGFESYSYAVMLQGLGYQPEYCLPVIQHMDSTNALAVFREIKDRSELLCNTLPSLYEYLTSWQEQALM</sequence>
<proteinExistence type="predicted"/>
<dbReference type="InterPro" id="IPR050816">
    <property type="entry name" value="Flavin-dep_Halogenase_NPB"/>
</dbReference>
<keyword evidence="4" id="KW-1185">Reference proteome</keyword>
<dbReference type="OrthoDB" id="9806565at2"/>
<dbReference type="GO" id="GO:0000166">
    <property type="term" value="F:nucleotide binding"/>
    <property type="evidence" value="ECO:0007669"/>
    <property type="project" value="UniProtKB-KW"/>
</dbReference>